<dbReference type="VEuPathDB" id="FungiDB:A1Q1_00028"/>
<gene>
    <name evidence="1" type="ORF">A1Q1_00028</name>
</gene>
<dbReference type="Proteomes" id="UP000002748">
    <property type="component" value="Unassembled WGS sequence"/>
</dbReference>
<evidence type="ECO:0000313" key="1">
    <source>
        <dbReference type="EMBL" id="EJT53021.1"/>
    </source>
</evidence>
<dbReference type="EMBL" id="ALBS01000009">
    <property type="protein sequence ID" value="EJT53021.1"/>
    <property type="molecule type" value="Genomic_DNA"/>
</dbReference>
<comment type="caution">
    <text evidence="1">The sequence shown here is derived from an EMBL/GenBank/DDBJ whole genome shotgun (WGS) entry which is preliminary data.</text>
</comment>
<reference evidence="1 2" key="1">
    <citation type="journal article" date="2012" name="Eukaryot. Cell">
        <title>Draft genome sequence of CBS 2479, the standard type strain of Trichosporon asahii.</title>
        <authorList>
            <person name="Yang R.Y."/>
            <person name="Li H.T."/>
            <person name="Zhu H."/>
            <person name="Zhou G.P."/>
            <person name="Wang M."/>
            <person name="Wang L."/>
        </authorList>
    </citation>
    <scope>NUCLEOTIDE SEQUENCE [LARGE SCALE GENOMIC DNA]</scope>
    <source>
        <strain evidence="2">ATCC 90039 / CBS 2479 / JCM 2466 / KCTC 7840 / NCYC 2677 / UAMH 7654</strain>
    </source>
</reference>
<name>J8TIG2_TRIAS</name>
<dbReference type="AlphaFoldDB" id="J8TIG2"/>
<evidence type="ECO:0008006" key="3">
    <source>
        <dbReference type="Google" id="ProtNLM"/>
    </source>
</evidence>
<dbReference type="GeneID" id="25983542"/>
<evidence type="ECO:0000313" key="2">
    <source>
        <dbReference type="Proteomes" id="UP000002748"/>
    </source>
</evidence>
<protein>
    <recommendedName>
        <fullName evidence="3">F-box domain-containing protein</fullName>
    </recommendedName>
</protein>
<sequence length="682" mass="77800">MKTLDIAYFPHIFDTILDFADFEAACRLRLTCRAVHKLIEEEWGHVRWNVFSEGEVVLSKRGIQMQTDSPRLRFTSVLDLYSEEKWMTSEDMLDHDYLRPQAIRFDPHSLWYYPMNSHARTLIVTSERDVPGLVDSAGEPANGSRNIVYWLHLDSDVFDFETVGDIPWPADIYFVLSGCPNVGGPVEDLCQSIMCPIDASVKLARHDDVHFYFVDVPSWFAIDTSTANAASPSLPDDDRSQASRHKARRLDQDLTQFESFYNYLLNSARIDGVEEYEGWWPSHKNLKYLSKVHSITREEMRERVGDKAYNLTFAPQSILTWPGVFNLPSSLSSDVASAHPSTSLPHSCPHLMAFGMPVLDMAYFPHIFDTIFNFAEFEALLRLKLTCRALYQRIDSEWGHIKWTVATAHVRPDAAYNKRGERIPTNSQCLRLAKVLDLNDEDGCSPSTMVPDYLRPEIIRVLGTGDYLMFPHAKTLILFDLIEATLLATYLSYSTHGHLDFIYRLALPPSTPGAEMQDAFDVIGRFKWSGDIYYLLSDIDPSPDCLTIEMLCRCTMATLVSDESGADDMVNFYFVDVPSWFDASHTTLPSDDPERLDNVMASFDTFYGYLLKCAKPEQVPPYDQDDDAADDWWPSPKMRKCLSQIHSITREEMRERVGDKAYELTFAPQEICAPTSLRADAP</sequence>
<proteinExistence type="predicted"/>
<accession>J8TIG2</accession>
<dbReference type="RefSeq" id="XP_014184344.1">
    <property type="nucleotide sequence ID" value="XM_014328869.1"/>
</dbReference>
<dbReference type="HOGENOM" id="CLU_403421_0_0_1"/>
<organism evidence="1 2">
    <name type="scientific">Trichosporon asahii var. asahii (strain ATCC 90039 / CBS 2479 / JCM 2466 / KCTC 7840 / NBRC 103889/ NCYC 2677 / UAMH 7654)</name>
    <name type="common">Yeast</name>
    <dbReference type="NCBI Taxonomy" id="1186058"/>
    <lineage>
        <taxon>Eukaryota</taxon>
        <taxon>Fungi</taxon>
        <taxon>Dikarya</taxon>
        <taxon>Basidiomycota</taxon>
        <taxon>Agaricomycotina</taxon>
        <taxon>Tremellomycetes</taxon>
        <taxon>Trichosporonales</taxon>
        <taxon>Trichosporonaceae</taxon>
        <taxon>Trichosporon</taxon>
    </lineage>
</organism>
<dbReference type="KEGG" id="tasa:A1Q1_00028"/>